<dbReference type="Pfam" id="PF00903">
    <property type="entry name" value="Glyoxalase"/>
    <property type="match status" value="1"/>
</dbReference>
<dbReference type="InterPro" id="IPR029068">
    <property type="entry name" value="Glyas_Bleomycin-R_OHBP_Dase"/>
</dbReference>
<evidence type="ECO:0000313" key="2">
    <source>
        <dbReference type="EMBL" id="RDC54525.1"/>
    </source>
</evidence>
<organism evidence="2 3">
    <name type="scientific">Pedobacter chinensis</name>
    <dbReference type="NCBI Taxonomy" id="2282421"/>
    <lineage>
        <taxon>Bacteria</taxon>
        <taxon>Pseudomonadati</taxon>
        <taxon>Bacteroidota</taxon>
        <taxon>Sphingobacteriia</taxon>
        <taxon>Sphingobacteriales</taxon>
        <taxon>Sphingobacteriaceae</taxon>
        <taxon>Pedobacter</taxon>
    </lineage>
</organism>
<dbReference type="CDD" id="cd06588">
    <property type="entry name" value="PhnB_like"/>
    <property type="match status" value="1"/>
</dbReference>
<dbReference type="PANTHER" id="PTHR33990:SF1">
    <property type="entry name" value="PROTEIN YJDN"/>
    <property type="match status" value="1"/>
</dbReference>
<protein>
    <submittedName>
        <fullName evidence="2">VOC family protein</fullName>
    </submittedName>
</protein>
<dbReference type="OrthoDB" id="9795306at2"/>
<accession>A0A369PTF6</accession>
<reference evidence="2 3" key="1">
    <citation type="submission" date="2018-07" db="EMBL/GenBank/DDBJ databases">
        <title>Pedobacter sp. nov., isolated from soil.</title>
        <authorList>
            <person name="Zhou L.Y."/>
            <person name="Du Z.J."/>
        </authorList>
    </citation>
    <scope>NUCLEOTIDE SEQUENCE [LARGE SCALE GENOMIC DNA]</scope>
    <source>
        <strain evidence="2 3">JDX94</strain>
    </source>
</reference>
<feature type="domain" description="Glyoxalase/fosfomycin resistance/dioxygenase" evidence="1">
    <location>
        <begin position="4"/>
        <end position="129"/>
    </location>
</feature>
<gene>
    <name evidence="2" type="ORF">DU508_21400</name>
</gene>
<dbReference type="SUPFAM" id="SSF54593">
    <property type="entry name" value="Glyoxalase/Bleomycin resistance protein/Dihydroxybiphenyl dioxygenase"/>
    <property type="match status" value="1"/>
</dbReference>
<dbReference type="Proteomes" id="UP000253961">
    <property type="component" value="Unassembled WGS sequence"/>
</dbReference>
<dbReference type="EMBL" id="QPKV01000013">
    <property type="protein sequence ID" value="RDC54525.1"/>
    <property type="molecule type" value="Genomic_DNA"/>
</dbReference>
<evidence type="ECO:0000259" key="1">
    <source>
        <dbReference type="Pfam" id="PF00903"/>
    </source>
</evidence>
<dbReference type="InterPro" id="IPR028973">
    <property type="entry name" value="PhnB-like"/>
</dbReference>
<comment type="caution">
    <text evidence="2">The sequence shown here is derived from an EMBL/GenBank/DDBJ whole genome shotgun (WGS) entry which is preliminary data.</text>
</comment>
<dbReference type="InterPro" id="IPR004360">
    <property type="entry name" value="Glyas_Fos-R_dOase_dom"/>
</dbReference>
<dbReference type="Gene3D" id="3.10.180.10">
    <property type="entry name" value="2,3-Dihydroxybiphenyl 1,2-Dioxygenase, domain 1"/>
    <property type="match status" value="1"/>
</dbReference>
<name>A0A369PTF6_9SPHI</name>
<evidence type="ECO:0000313" key="3">
    <source>
        <dbReference type="Proteomes" id="UP000253961"/>
    </source>
</evidence>
<proteinExistence type="predicted"/>
<keyword evidence="3" id="KW-1185">Reference proteome</keyword>
<dbReference type="AlphaFoldDB" id="A0A369PTF6"/>
<sequence length="138" mass="15643">MTYINSYLTFNGNCREAMNFYRDCLGGELIFQSIGESPMAKNMPLIMSDKILHAVLTSENIVIMGTDMVEEKGLIKGNSVSLMLNCDSEEDTKIYYEKLSSGGKATHPLQKTFWGSIFGNLVDRFGNNWLINYDKIYK</sequence>
<dbReference type="RefSeq" id="WP_115404702.1">
    <property type="nucleotide sequence ID" value="NZ_QPKV01000013.1"/>
</dbReference>
<dbReference type="PANTHER" id="PTHR33990">
    <property type="entry name" value="PROTEIN YJDN-RELATED"/>
    <property type="match status" value="1"/>
</dbReference>